<sequence>MKKNINSYITSLAIFTAIFATCINGYSQDKKQEFSISLGGPFSYVDSDSPGKTVPGIGVSAGLRYSYYVCENLSLGIGVEYQTYNSDLKYNLFAGSYAATDAENENFQFRYKGTNVREEQKLAYINVPINVQFETRGTSKLYVSAGAKIGFASSGSYQTTFQNLTTSGYYPQYNVELFSPAFAGFASTNNLKTNEQDLDTEVSYSATFETGLKQELGYRNSLYIGAYFEYGLNNIYDKTGNGNLVQYNSKLPVELGYNTLLNTTVSSNVRLVSYGLKLRFALR</sequence>
<dbReference type="EMBL" id="FQWC01000009">
    <property type="protein sequence ID" value="SHH63239.1"/>
    <property type="molecule type" value="Genomic_DNA"/>
</dbReference>
<organism evidence="1 2">
    <name type="scientific">Flavobacterium defluvii</name>
    <dbReference type="NCBI Taxonomy" id="370979"/>
    <lineage>
        <taxon>Bacteria</taxon>
        <taxon>Pseudomonadati</taxon>
        <taxon>Bacteroidota</taxon>
        <taxon>Flavobacteriia</taxon>
        <taxon>Flavobacteriales</taxon>
        <taxon>Flavobacteriaceae</taxon>
        <taxon>Flavobacterium</taxon>
    </lineage>
</organism>
<evidence type="ECO:0000313" key="2">
    <source>
        <dbReference type="Proteomes" id="UP000184071"/>
    </source>
</evidence>
<proteinExistence type="predicted"/>
<dbReference type="Proteomes" id="UP000184071">
    <property type="component" value="Unassembled WGS sequence"/>
</dbReference>
<dbReference type="AlphaFoldDB" id="A0A1M5UJT9"/>
<accession>A0A1M5UJT9</accession>
<dbReference type="RefSeq" id="WP_073417519.1">
    <property type="nucleotide sequence ID" value="NZ_FQWC01000009.1"/>
</dbReference>
<keyword evidence="2" id="KW-1185">Reference proteome</keyword>
<dbReference type="STRING" id="370979.SAMN05443663_10964"/>
<name>A0A1M5UJT9_9FLAO</name>
<protein>
    <submittedName>
        <fullName evidence="1">Outer membrane protein beta-barrel domain-containing protein</fullName>
    </submittedName>
</protein>
<reference evidence="2" key="1">
    <citation type="submission" date="2016-11" db="EMBL/GenBank/DDBJ databases">
        <authorList>
            <person name="Varghese N."/>
            <person name="Submissions S."/>
        </authorList>
    </citation>
    <scope>NUCLEOTIDE SEQUENCE [LARGE SCALE GENOMIC DNA]</scope>
    <source>
        <strain evidence="2">DSM 17963</strain>
    </source>
</reference>
<evidence type="ECO:0000313" key="1">
    <source>
        <dbReference type="EMBL" id="SHH63239.1"/>
    </source>
</evidence>
<dbReference type="OrthoDB" id="997094at2"/>
<gene>
    <name evidence="1" type="ORF">SAMN05443663_10964</name>
</gene>